<dbReference type="OMA" id="RICRNTT"/>
<gene>
    <name evidence="3" type="ORF">SEVIR_7G289600v2</name>
</gene>
<name>A0A4U6TWE0_SETVI</name>
<reference evidence="3" key="1">
    <citation type="submission" date="2019-03" db="EMBL/GenBank/DDBJ databases">
        <title>WGS assembly of Setaria viridis.</title>
        <authorList>
            <person name="Huang P."/>
            <person name="Jenkins J."/>
            <person name="Grimwood J."/>
            <person name="Barry K."/>
            <person name="Healey A."/>
            <person name="Mamidi S."/>
            <person name="Sreedasyam A."/>
            <person name="Shu S."/>
            <person name="Feldman M."/>
            <person name="Wu J."/>
            <person name="Yu Y."/>
            <person name="Chen C."/>
            <person name="Johnson J."/>
            <person name="Rokhsar D."/>
            <person name="Baxter I."/>
            <person name="Schmutz J."/>
            <person name="Brutnell T."/>
            <person name="Kellogg E."/>
        </authorList>
    </citation>
    <scope>NUCLEOTIDE SEQUENCE [LARGE SCALE GENOMIC DNA]</scope>
</reference>
<dbReference type="PANTHER" id="PTHR10579:SF57">
    <property type="entry name" value="OS11G0687100 PROTEIN"/>
    <property type="match status" value="1"/>
</dbReference>
<dbReference type="Pfam" id="PF13768">
    <property type="entry name" value="VWA_3"/>
    <property type="match status" value="1"/>
</dbReference>
<dbReference type="InterPro" id="IPR036465">
    <property type="entry name" value="vWFA_dom_sf"/>
</dbReference>
<accession>A0A4U6TWE0</accession>
<protein>
    <recommendedName>
        <fullName evidence="2">VWFA domain-containing protein</fullName>
    </recommendedName>
</protein>
<feature type="domain" description="VWFA" evidence="2">
    <location>
        <begin position="62"/>
        <end position="240"/>
    </location>
</feature>
<dbReference type="EMBL" id="CM016558">
    <property type="protein sequence ID" value="TKW07161.1"/>
    <property type="molecule type" value="Genomic_DNA"/>
</dbReference>
<dbReference type="Gramene" id="TKW07161">
    <property type="protein sequence ID" value="TKW07161"/>
    <property type="gene ID" value="SEVIR_7G289600v2"/>
</dbReference>
<dbReference type="AlphaFoldDB" id="A0A4U6TWE0"/>
<feature type="region of interest" description="Disordered" evidence="1">
    <location>
        <begin position="574"/>
        <end position="595"/>
    </location>
</feature>
<dbReference type="InterPro" id="IPR051266">
    <property type="entry name" value="CLCR"/>
</dbReference>
<sequence>MSAPGEAGSRICRNTTSVKVQTFMGTGAVPCTETRKKFPVLVRVTAAAAEEQISSATPHGVDIVAVLDVSMSADKLKRTKDAMNIVINKLGPEDRLSIVSFGSDDVRREMELTGMSDHQGRKDAKDVVKRLLTQGGASSMGRRVPPAALHEGAQILRERQDGEKSSSRVGCILFLSDGLNTQILDDASISSDFPVHTLGLGADHDPKALKHIADKTSGTYSFANKDMAKIKDACALFTSIPATSVEITLRAHEGALISSNETGPDDGRSLAIRIDNMYAGEKRNFIVYLALEATAEGRQKLLTIGGRYQNLSESKNLDDTDDVFLMRPDEKSSKTGRQVFLRVPDVAAQIKMLFLGISGSVPQPTAATITSRLQQIWQDVCHSTEGKIRNAPETMGNIKEAGYQKMTRGINNFYRYKVSGLPYKLSWPRSLNWRRATTKNNEPESPKTGDVVLTPGQEPEEIAQDGNHGNAATTAAATWEKIIARARRHPCSRLRPGVAVVLVLTSLLLMMLYSGLEGSSMAKGIAQLQYPMLLFSKSNYAAWDANKAIDPKQIPARKDQEMAFQLSGKKADKPAWKATKATDESSSPGQGCCRDNADDASDKCGECHGRDHDTDRESDLVAKILDIILSSVKGKESELKSLLVEARCDHE</sequence>
<evidence type="ECO:0000313" key="4">
    <source>
        <dbReference type="Proteomes" id="UP000298652"/>
    </source>
</evidence>
<dbReference type="PROSITE" id="PS50234">
    <property type="entry name" value="VWFA"/>
    <property type="match status" value="1"/>
</dbReference>
<dbReference type="SUPFAM" id="SSF53300">
    <property type="entry name" value="vWA-like"/>
    <property type="match status" value="1"/>
</dbReference>
<dbReference type="InterPro" id="IPR002035">
    <property type="entry name" value="VWF_A"/>
</dbReference>
<dbReference type="Proteomes" id="UP000298652">
    <property type="component" value="Chromosome 7"/>
</dbReference>
<evidence type="ECO:0000256" key="1">
    <source>
        <dbReference type="SAM" id="MobiDB-lite"/>
    </source>
</evidence>
<dbReference type="PANTHER" id="PTHR10579">
    <property type="entry name" value="CALCIUM-ACTIVATED CHLORIDE CHANNEL REGULATOR"/>
    <property type="match status" value="1"/>
</dbReference>
<organism evidence="3 4">
    <name type="scientific">Setaria viridis</name>
    <name type="common">Green bristlegrass</name>
    <name type="synonym">Setaria italica subsp. viridis</name>
    <dbReference type="NCBI Taxonomy" id="4556"/>
    <lineage>
        <taxon>Eukaryota</taxon>
        <taxon>Viridiplantae</taxon>
        <taxon>Streptophyta</taxon>
        <taxon>Embryophyta</taxon>
        <taxon>Tracheophyta</taxon>
        <taxon>Spermatophyta</taxon>
        <taxon>Magnoliopsida</taxon>
        <taxon>Liliopsida</taxon>
        <taxon>Poales</taxon>
        <taxon>Poaceae</taxon>
        <taxon>PACMAD clade</taxon>
        <taxon>Panicoideae</taxon>
        <taxon>Panicodae</taxon>
        <taxon>Paniceae</taxon>
        <taxon>Cenchrinae</taxon>
        <taxon>Setaria</taxon>
    </lineage>
</organism>
<evidence type="ECO:0000313" key="3">
    <source>
        <dbReference type="EMBL" id="TKW07161.1"/>
    </source>
</evidence>
<dbReference type="SMART" id="SM00327">
    <property type="entry name" value="VWA"/>
    <property type="match status" value="1"/>
</dbReference>
<dbReference type="Gene3D" id="3.40.50.410">
    <property type="entry name" value="von Willebrand factor, type A domain"/>
    <property type="match status" value="1"/>
</dbReference>
<feature type="compositionally biased region" description="Basic and acidic residues" evidence="1">
    <location>
        <begin position="574"/>
        <end position="583"/>
    </location>
</feature>
<evidence type="ECO:0000259" key="2">
    <source>
        <dbReference type="PROSITE" id="PS50234"/>
    </source>
</evidence>
<proteinExistence type="predicted"/>
<keyword evidence="4" id="KW-1185">Reference proteome</keyword>